<dbReference type="VEuPathDB" id="FungiDB:YALI0_B04356g"/>
<evidence type="ECO:0000256" key="1">
    <source>
        <dbReference type="SAM" id="MobiDB-lite"/>
    </source>
</evidence>
<reference evidence="3 4" key="1">
    <citation type="submission" date="2018-07" db="EMBL/GenBank/DDBJ databases">
        <title>Draft Genome Assemblies for Five Robust Yarrowia lipolytica Strains Exhibiting High Lipid Production and Pentose Sugar Utilization and Sugar Alcohol Secretion from Undetoxified Lignocellulosic Biomass Hydrolysates.</title>
        <authorList>
            <consortium name="DOE Joint Genome Institute"/>
            <person name="Walker C."/>
            <person name="Ryu S."/>
            <person name="Na H."/>
            <person name="Zane M."/>
            <person name="LaButti K."/>
            <person name="Lipzen A."/>
            <person name="Haridas S."/>
            <person name="Barry K."/>
            <person name="Grigoriev I.V."/>
            <person name="Quarterman J."/>
            <person name="Slininger P."/>
            <person name="Dien B."/>
            <person name="Trinh C.T."/>
        </authorList>
    </citation>
    <scope>NUCLEOTIDE SEQUENCE [LARGE SCALE GENOMIC DNA]</scope>
    <source>
        <strain evidence="3 4">YB392</strain>
    </source>
</reference>
<feature type="region of interest" description="Disordered" evidence="1">
    <location>
        <begin position="138"/>
        <end position="201"/>
    </location>
</feature>
<feature type="compositionally biased region" description="Polar residues" evidence="1">
    <location>
        <begin position="144"/>
        <end position="155"/>
    </location>
</feature>
<dbReference type="GO" id="GO:0010181">
    <property type="term" value="F:FMN binding"/>
    <property type="evidence" value="ECO:0007669"/>
    <property type="project" value="InterPro"/>
</dbReference>
<dbReference type="Gene3D" id="2.30.110.10">
    <property type="entry name" value="Electron Transport, Fmn-binding Protein, Chain A"/>
    <property type="match status" value="1"/>
</dbReference>
<evidence type="ECO:0000313" key="3">
    <source>
        <dbReference type="EMBL" id="RDW27091.1"/>
    </source>
</evidence>
<evidence type="ECO:0000259" key="2">
    <source>
        <dbReference type="Pfam" id="PF12766"/>
    </source>
</evidence>
<dbReference type="VEuPathDB" id="FungiDB:YALI1_B05891g"/>
<dbReference type="Pfam" id="PF12766">
    <property type="entry name" value="Pyridox_oxase_2"/>
    <property type="match status" value="1"/>
</dbReference>
<name>A0A371C9V7_YARLL</name>
<dbReference type="InterPro" id="IPR012349">
    <property type="entry name" value="Split_barrel_FMN-bd"/>
</dbReference>
<dbReference type="AlphaFoldDB" id="A0A371C9V7"/>
<dbReference type="PANTHER" id="PTHR28243">
    <property type="entry name" value="AGL049CP"/>
    <property type="match status" value="1"/>
</dbReference>
<sequence>MSNLPSWVPEFERVFNFKKHEGPLLFTLATVDQQNRPRARTCVCRGWLFNSRNTGVLLFTTDRRMDKTSQLAENDAFEAVFYSEAHHAQFRIQGFAKLLSDDMTPAMAHAPGSTYDAIGQVLYENKNKDQLYRTVDDRSYPIYGNSSPQGLSPTGSPKPDDFEAVKSRLGNMSDTDSITSSDETGATSAASTNSSPSSEEWNKEYHRVWDSLSPTTKSSFRKPQPRSLMSDDKKKQLDKFARGVDGEHEDLSNFVVVLLCPNRVDFCTVDGAGYRNIFTRLGEDEWREQERSDRGARQAFQAEQTAVAELHKSFEYCREPRTYPDNGSTLAQPSEETVVRESRGDERMQKFGVFSLGCVSGTVCNLSFLWWNTPKRLSKDIRKRVVTHKPMRLTAVLSSSGVAALGNPDGTHSITGAIEVLQPPQPTLVLYWSPDDLQLDQGVLKTAHC</sequence>
<accession>A0A371C9V7</accession>
<feature type="domain" description="Pyridoxamine 5'-phosphate oxidase Alr4036 family FMN-binding" evidence="2">
    <location>
        <begin position="5"/>
        <end position="99"/>
    </location>
</feature>
<dbReference type="InterPro" id="IPR024624">
    <property type="entry name" value="Pyridox_Oxase_Alr4036_FMN-bd"/>
</dbReference>
<feature type="compositionally biased region" description="Low complexity" evidence="1">
    <location>
        <begin position="173"/>
        <end position="199"/>
    </location>
</feature>
<dbReference type="SUPFAM" id="SSF50475">
    <property type="entry name" value="FMN-binding split barrel"/>
    <property type="match status" value="1"/>
</dbReference>
<dbReference type="EMBL" id="KZ858969">
    <property type="protein sequence ID" value="RDW27091.1"/>
    <property type="molecule type" value="Genomic_DNA"/>
</dbReference>
<organism evidence="3 4">
    <name type="scientific">Yarrowia lipolytica</name>
    <name type="common">Candida lipolytica</name>
    <dbReference type="NCBI Taxonomy" id="4952"/>
    <lineage>
        <taxon>Eukaryota</taxon>
        <taxon>Fungi</taxon>
        <taxon>Dikarya</taxon>
        <taxon>Ascomycota</taxon>
        <taxon>Saccharomycotina</taxon>
        <taxon>Dipodascomycetes</taxon>
        <taxon>Dipodascales</taxon>
        <taxon>Dipodascales incertae sedis</taxon>
        <taxon>Yarrowia</taxon>
    </lineage>
</organism>
<protein>
    <submittedName>
        <fullName evidence="3">Pyridoxamine 5'-phosphate oxidase-domain-containing protein</fullName>
    </submittedName>
</protein>
<evidence type="ECO:0000313" key="4">
    <source>
        <dbReference type="Proteomes" id="UP000256601"/>
    </source>
</evidence>
<dbReference type="Proteomes" id="UP000256601">
    <property type="component" value="Unassembled WGS sequence"/>
</dbReference>
<proteinExistence type="predicted"/>
<feature type="region of interest" description="Disordered" evidence="1">
    <location>
        <begin position="213"/>
        <end position="234"/>
    </location>
</feature>
<gene>
    <name evidence="3" type="ORF">B0I71DRAFT_139515</name>
</gene>
<dbReference type="PANTHER" id="PTHR28243:SF1">
    <property type="entry name" value="PYRIDOXAMINE 5'-PHOSPHATE OXIDASE ALR4036 FAMILY FMN-BINDING DOMAIN-CONTAINING PROTEIN"/>
    <property type="match status" value="1"/>
</dbReference>